<dbReference type="InterPro" id="IPR011006">
    <property type="entry name" value="CheY-like_superfamily"/>
</dbReference>
<keyword evidence="1 3" id="KW-0597">Phosphoprotein</keyword>
<feature type="domain" description="Response regulatory" evidence="5">
    <location>
        <begin position="3"/>
        <end position="119"/>
    </location>
</feature>
<dbReference type="PANTHER" id="PTHR43214">
    <property type="entry name" value="TWO-COMPONENT RESPONSE REGULATOR"/>
    <property type="match status" value="1"/>
</dbReference>
<name>A4CN07_ROBBH</name>
<dbReference type="Pfam" id="PF00196">
    <property type="entry name" value="GerE"/>
    <property type="match status" value="1"/>
</dbReference>
<evidence type="ECO:0000256" key="2">
    <source>
        <dbReference type="ARBA" id="ARBA00023125"/>
    </source>
</evidence>
<evidence type="ECO:0000256" key="1">
    <source>
        <dbReference type="ARBA" id="ARBA00022553"/>
    </source>
</evidence>
<dbReference type="eggNOG" id="COG2197">
    <property type="taxonomic scope" value="Bacteria"/>
</dbReference>
<evidence type="ECO:0000313" key="7">
    <source>
        <dbReference type="Proteomes" id="UP000009049"/>
    </source>
</evidence>
<dbReference type="Gene3D" id="3.40.50.2300">
    <property type="match status" value="1"/>
</dbReference>
<dbReference type="PROSITE" id="PS50110">
    <property type="entry name" value="RESPONSE_REGULATORY"/>
    <property type="match status" value="1"/>
</dbReference>
<evidence type="ECO:0000259" key="4">
    <source>
        <dbReference type="PROSITE" id="PS50043"/>
    </source>
</evidence>
<proteinExistence type="predicted"/>
<dbReference type="SMART" id="SM00448">
    <property type="entry name" value="REC"/>
    <property type="match status" value="1"/>
</dbReference>
<gene>
    <name evidence="6" type="ordered locus">RB2501_12002</name>
</gene>
<dbReference type="InterPro" id="IPR001789">
    <property type="entry name" value="Sig_transdc_resp-reg_receiver"/>
</dbReference>
<dbReference type="Proteomes" id="UP000009049">
    <property type="component" value="Chromosome"/>
</dbReference>
<organism evidence="6 7">
    <name type="scientific">Robiginitalea biformata (strain ATCC BAA-864 / DSM 15991 / KCTC 12146 / HTCC2501)</name>
    <dbReference type="NCBI Taxonomy" id="313596"/>
    <lineage>
        <taxon>Bacteria</taxon>
        <taxon>Pseudomonadati</taxon>
        <taxon>Bacteroidota</taxon>
        <taxon>Flavobacteriia</taxon>
        <taxon>Flavobacteriales</taxon>
        <taxon>Flavobacteriaceae</taxon>
        <taxon>Robiginitalea</taxon>
    </lineage>
</organism>
<dbReference type="AlphaFoldDB" id="A4CN07"/>
<dbReference type="KEGG" id="rbi:RB2501_12002"/>
<dbReference type="OrthoDB" id="9795108at2"/>
<evidence type="ECO:0000313" key="6">
    <source>
        <dbReference type="EMBL" id="EAR15049.1"/>
    </source>
</evidence>
<keyword evidence="2 6" id="KW-0238">DNA-binding</keyword>
<dbReference type="PRINTS" id="PR00038">
    <property type="entry name" value="HTHLUXR"/>
</dbReference>
<dbReference type="InterPro" id="IPR000792">
    <property type="entry name" value="Tscrpt_reg_LuxR_C"/>
</dbReference>
<keyword evidence="7" id="KW-1185">Reference proteome</keyword>
<dbReference type="SUPFAM" id="SSF52172">
    <property type="entry name" value="CheY-like"/>
    <property type="match status" value="1"/>
</dbReference>
<dbReference type="SMART" id="SM00421">
    <property type="entry name" value="HTH_LUXR"/>
    <property type="match status" value="1"/>
</dbReference>
<dbReference type="PROSITE" id="PS50043">
    <property type="entry name" value="HTH_LUXR_2"/>
    <property type="match status" value="1"/>
</dbReference>
<feature type="modified residue" description="4-aspartylphosphate" evidence="3">
    <location>
        <position position="54"/>
    </location>
</feature>
<protein>
    <submittedName>
        <fullName evidence="6">Response regulator containing a CheY-like receiver domain and an HTH DNA-binding domain</fullName>
    </submittedName>
</protein>
<dbReference type="SUPFAM" id="SSF46894">
    <property type="entry name" value="C-terminal effector domain of the bipartite response regulators"/>
    <property type="match status" value="1"/>
</dbReference>
<dbReference type="RefSeq" id="WP_015754370.1">
    <property type="nucleotide sequence ID" value="NC_013222.1"/>
</dbReference>
<dbReference type="InterPro" id="IPR058245">
    <property type="entry name" value="NreC/VraR/RcsB-like_REC"/>
</dbReference>
<dbReference type="GO" id="GO:0003677">
    <property type="term" value="F:DNA binding"/>
    <property type="evidence" value="ECO:0007669"/>
    <property type="project" value="UniProtKB-KW"/>
</dbReference>
<dbReference type="CDD" id="cd17535">
    <property type="entry name" value="REC_NarL-like"/>
    <property type="match status" value="1"/>
</dbReference>
<accession>A4CN07</accession>
<evidence type="ECO:0000259" key="5">
    <source>
        <dbReference type="PROSITE" id="PS50110"/>
    </source>
</evidence>
<dbReference type="EMBL" id="CP001712">
    <property type="protein sequence ID" value="EAR15049.1"/>
    <property type="molecule type" value="Genomic_DNA"/>
</dbReference>
<dbReference type="HOGENOM" id="CLU_000445_90_8_10"/>
<dbReference type="InterPro" id="IPR039420">
    <property type="entry name" value="WalR-like"/>
</dbReference>
<dbReference type="Pfam" id="PF00072">
    <property type="entry name" value="Response_reg"/>
    <property type="match status" value="1"/>
</dbReference>
<dbReference type="STRING" id="313596.RB2501_12002"/>
<dbReference type="GO" id="GO:0006355">
    <property type="term" value="P:regulation of DNA-templated transcription"/>
    <property type="evidence" value="ECO:0007669"/>
    <property type="project" value="InterPro"/>
</dbReference>
<sequence>MIRIALVDDHRLFLEGIRSILDREIGLEVHASVGQGVELLNLLKTTRADVVLTDIRMPGMDGLSLTRQICRSFPNTRVIALTMLDHEQDVKDLLDAGARGYLVKNVEKEELVQAIHTVARGDYYLSRKFRPIYKNWKSQEPRQESVRLTRRERQVLELIAQGRTSQQIAESLKLSRFTIDTHRKNIHKKMGIRSNIGLLKAASKWLGQAPQDTDNRQ</sequence>
<dbReference type="CDD" id="cd06170">
    <property type="entry name" value="LuxR_C_like"/>
    <property type="match status" value="1"/>
</dbReference>
<dbReference type="InterPro" id="IPR016032">
    <property type="entry name" value="Sig_transdc_resp-reg_C-effctor"/>
</dbReference>
<feature type="domain" description="HTH luxR-type" evidence="4">
    <location>
        <begin position="141"/>
        <end position="206"/>
    </location>
</feature>
<evidence type="ECO:0000256" key="3">
    <source>
        <dbReference type="PROSITE-ProRule" id="PRU00169"/>
    </source>
</evidence>
<dbReference type="PROSITE" id="PS00622">
    <property type="entry name" value="HTH_LUXR_1"/>
    <property type="match status" value="1"/>
</dbReference>
<dbReference type="PANTHER" id="PTHR43214:SF43">
    <property type="entry name" value="TWO-COMPONENT RESPONSE REGULATOR"/>
    <property type="match status" value="1"/>
</dbReference>
<dbReference type="GO" id="GO:0000160">
    <property type="term" value="P:phosphorelay signal transduction system"/>
    <property type="evidence" value="ECO:0007669"/>
    <property type="project" value="InterPro"/>
</dbReference>
<reference evidence="6 7" key="1">
    <citation type="journal article" date="2009" name="J. Bacteriol.">
        <title>Complete genome sequence of Robiginitalea biformata HTCC2501.</title>
        <authorList>
            <person name="Oh H.M."/>
            <person name="Giovannoni S.J."/>
            <person name="Lee K."/>
            <person name="Ferriera S."/>
            <person name="Johnson J."/>
            <person name="Cho J.C."/>
        </authorList>
    </citation>
    <scope>NUCLEOTIDE SEQUENCE [LARGE SCALE GENOMIC DNA]</scope>
    <source>
        <strain evidence="7">ATCC BAA-864 / HTCC2501 / KCTC 12146</strain>
    </source>
</reference>